<sequence length="106" mass="12098">MKDDGTMLLVMPGPRHLWQLREYIYSDLAEKPFKVNLPSALSVRSTKPLSFTLSVTGEQALTLLDMAPYAWRATDKMKHDIQAHNFESLEIDYVLVLAHKHVSESL</sequence>
<organism evidence="1 2">
    <name type="scientific">Shewanella glacialipiscicola</name>
    <dbReference type="NCBI Taxonomy" id="614069"/>
    <lineage>
        <taxon>Bacteria</taxon>
        <taxon>Pseudomonadati</taxon>
        <taxon>Pseudomonadota</taxon>
        <taxon>Gammaproteobacteria</taxon>
        <taxon>Alteromonadales</taxon>
        <taxon>Shewanellaceae</taxon>
        <taxon>Shewanella</taxon>
    </lineage>
</organism>
<dbReference type="PANTHER" id="PTHR43460:SF1">
    <property type="entry name" value="METHYLTRANSFERASE TYPE 11 DOMAIN-CONTAINING PROTEIN"/>
    <property type="match status" value="1"/>
</dbReference>
<protein>
    <recommendedName>
        <fullName evidence="3">Ribosomal RNA large subunit methyltransferase A</fullName>
    </recommendedName>
</protein>
<dbReference type="PANTHER" id="PTHR43460">
    <property type="entry name" value="METHYLTRANSFERASE"/>
    <property type="match status" value="1"/>
</dbReference>
<reference evidence="2" key="1">
    <citation type="journal article" date="2019" name="Int. J. Syst. Evol. Microbiol.">
        <title>The Global Catalogue of Microorganisms (GCM) 10K type strain sequencing project: providing services to taxonomists for standard genome sequencing and annotation.</title>
        <authorList>
            <consortium name="The Broad Institute Genomics Platform"/>
            <consortium name="The Broad Institute Genome Sequencing Center for Infectious Disease"/>
            <person name="Wu L."/>
            <person name="Ma J."/>
        </authorList>
    </citation>
    <scope>NUCLEOTIDE SEQUENCE [LARGE SCALE GENOMIC DNA]</scope>
    <source>
        <strain evidence="2">NBRC 102030</strain>
    </source>
</reference>
<name>A0ABQ6J4G3_9GAMM</name>
<dbReference type="InterPro" id="IPR029063">
    <property type="entry name" value="SAM-dependent_MTases_sf"/>
</dbReference>
<dbReference type="EMBL" id="BSUY01000001">
    <property type="protein sequence ID" value="GMA82980.1"/>
    <property type="molecule type" value="Genomic_DNA"/>
</dbReference>
<evidence type="ECO:0000313" key="2">
    <source>
        <dbReference type="Proteomes" id="UP001157046"/>
    </source>
</evidence>
<gene>
    <name evidence="1" type="ORF">GCM10025855_25130</name>
</gene>
<keyword evidence="2" id="KW-1185">Reference proteome</keyword>
<proteinExistence type="predicted"/>
<comment type="caution">
    <text evidence="1">The sequence shown here is derived from an EMBL/GenBank/DDBJ whole genome shotgun (WGS) entry which is preliminary data.</text>
</comment>
<evidence type="ECO:0008006" key="3">
    <source>
        <dbReference type="Google" id="ProtNLM"/>
    </source>
</evidence>
<evidence type="ECO:0000313" key="1">
    <source>
        <dbReference type="EMBL" id="GMA82980.1"/>
    </source>
</evidence>
<dbReference type="InterPro" id="IPR052939">
    <property type="entry name" value="23S_rRNA_MeTrnsfrase_RlmA"/>
</dbReference>
<dbReference type="Gene3D" id="3.40.50.150">
    <property type="entry name" value="Vaccinia Virus protein VP39"/>
    <property type="match status" value="1"/>
</dbReference>
<accession>A0ABQ6J4G3</accession>
<dbReference type="Proteomes" id="UP001157046">
    <property type="component" value="Unassembled WGS sequence"/>
</dbReference>